<comment type="caution">
    <text evidence="3">The sequence shown here is derived from an EMBL/GenBank/DDBJ whole genome shotgun (WGS) entry which is preliminary data.</text>
</comment>
<evidence type="ECO:0000259" key="2">
    <source>
        <dbReference type="Pfam" id="PF09851"/>
    </source>
</evidence>
<feature type="compositionally biased region" description="Low complexity" evidence="1">
    <location>
        <begin position="210"/>
        <end position="234"/>
    </location>
</feature>
<evidence type="ECO:0000256" key="1">
    <source>
        <dbReference type="SAM" id="MobiDB-lite"/>
    </source>
</evidence>
<gene>
    <name evidence="3" type="ORF">VSS37_19550</name>
</gene>
<accession>A0ABU6D3D3</accession>
<feature type="domain" description="SHOCT" evidence="2">
    <location>
        <begin position="248"/>
        <end position="273"/>
    </location>
</feature>
<name>A0ABU6D3D3_9GAMM</name>
<sequence>MQTFTEQGQRIVNDLSQRYGVSTDAITHMLYAVMNGNGTMAQFNHPEFGGSGQWMQGGMTMVGDMFNYSLKTTVNNLCSELSNILANQNPPLFMSTGSYQSQYQGSGQPQGNYGQSSLFVSNSSSSGNWWPGDLGMAASTGAQNSTRYAYFPAAHRLAVEVNGHVTVYDTLDHQIGGVSQQQGGGSSLSFTSQYGLVYLENLPVVSVDGAAPQTQAPPQNTQPAFTPAPQQSPAGNQNVSESDIFSLIEKLADLKQKGVLSEEEFATKKAELLQRL</sequence>
<evidence type="ECO:0000313" key="4">
    <source>
        <dbReference type="Proteomes" id="UP001308005"/>
    </source>
</evidence>
<protein>
    <submittedName>
        <fullName evidence="3">SHOCT domain-containing protein</fullName>
    </submittedName>
</protein>
<keyword evidence="4" id="KW-1185">Reference proteome</keyword>
<dbReference type="Proteomes" id="UP001308005">
    <property type="component" value="Unassembled WGS sequence"/>
</dbReference>
<dbReference type="Pfam" id="PF09851">
    <property type="entry name" value="SHOCT"/>
    <property type="match status" value="1"/>
</dbReference>
<dbReference type="EMBL" id="JAYMYJ010000152">
    <property type="protein sequence ID" value="MEB4593183.1"/>
    <property type="molecule type" value="Genomic_DNA"/>
</dbReference>
<proteinExistence type="predicted"/>
<reference evidence="4" key="1">
    <citation type="submission" date="2023-07" db="EMBL/GenBank/DDBJ databases">
        <title>The carbon used by Thiothrix.</title>
        <authorList>
            <person name="Chen L."/>
        </authorList>
    </citation>
    <scope>NUCLEOTIDE SEQUENCE [LARGE SCALE GENOMIC DNA]</scope>
</reference>
<evidence type="ECO:0000313" key="3">
    <source>
        <dbReference type="EMBL" id="MEB4593183.1"/>
    </source>
</evidence>
<feature type="region of interest" description="Disordered" evidence="1">
    <location>
        <begin position="209"/>
        <end position="239"/>
    </location>
</feature>
<dbReference type="RefSeq" id="WP_324697927.1">
    <property type="nucleotide sequence ID" value="NZ_JAYMYJ010000152.1"/>
</dbReference>
<dbReference type="InterPro" id="IPR018649">
    <property type="entry name" value="SHOCT"/>
</dbReference>
<organism evidence="3 4">
    <name type="scientific">Candidatus Thiothrix phosphatis</name>
    <dbReference type="NCBI Taxonomy" id="3112415"/>
    <lineage>
        <taxon>Bacteria</taxon>
        <taxon>Pseudomonadati</taxon>
        <taxon>Pseudomonadota</taxon>
        <taxon>Gammaproteobacteria</taxon>
        <taxon>Thiotrichales</taxon>
        <taxon>Thiotrichaceae</taxon>
        <taxon>Thiothrix</taxon>
    </lineage>
</organism>